<accession>E0RZ78</accession>
<sequence length="75" mass="7918">MGSILDVADIIKKINGNKELMAQIAKADPKEGVALLKKANIDVSEDDIKKVQAAVADGKLDLGDLKDLAGGLFKK</sequence>
<protein>
    <submittedName>
        <fullName evidence="1">Uncharacterized protein</fullName>
    </submittedName>
</protein>
<proteinExistence type="predicted"/>
<dbReference type="AlphaFoldDB" id="E0RZ78"/>
<reference evidence="1 2" key="1">
    <citation type="journal article" date="2010" name="PLoS ONE">
        <title>The glycobiome of the rumen bacterium Butyrivibrio proteoclasticus B316(T) highlights adaptation to a polysaccharide-rich environment.</title>
        <authorList>
            <person name="Kelly W.J."/>
            <person name="Leahy S.C."/>
            <person name="Altermann E."/>
            <person name="Yeoman C.J."/>
            <person name="Dunne J.C."/>
            <person name="Kong Z."/>
            <person name="Pacheco D.M."/>
            <person name="Li D."/>
            <person name="Noel S.J."/>
            <person name="Moon C.D."/>
            <person name="Cookson A.L."/>
            <person name="Attwood G.T."/>
        </authorList>
    </citation>
    <scope>NUCLEOTIDE SEQUENCE [LARGE SCALE GENOMIC DNA]</scope>
    <source>
        <strain evidence="2">ATCC 51982 / DSM 14932 / B316</strain>
    </source>
</reference>
<evidence type="ECO:0000313" key="2">
    <source>
        <dbReference type="Proteomes" id="UP000001299"/>
    </source>
</evidence>
<keyword evidence="2" id="KW-1185">Reference proteome</keyword>
<dbReference type="HOGENOM" id="CLU_2664132_0_0_9"/>
<evidence type="ECO:0000313" key="1">
    <source>
        <dbReference type="EMBL" id="ADL35450.1"/>
    </source>
</evidence>
<dbReference type="RefSeq" id="WP_013282103.1">
    <property type="nucleotide sequence ID" value="NC_014387.1"/>
</dbReference>
<name>E0RZ78_BUTPB</name>
<dbReference type="eggNOG" id="ENOG502ZDQJ">
    <property type="taxonomic scope" value="Bacteria"/>
</dbReference>
<gene>
    <name evidence="1" type="ordered locus">bpr_I2718</name>
</gene>
<dbReference type="KEGG" id="bpb:bpr_I2718"/>
<dbReference type="EMBL" id="CP001810">
    <property type="protein sequence ID" value="ADL35450.1"/>
    <property type="molecule type" value="Genomic_DNA"/>
</dbReference>
<organism evidence="1 2">
    <name type="scientific">Butyrivibrio proteoclasticus (strain ATCC 51982 / DSM 14932 / B316)</name>
    <name type="common">Clostridium proteoclasticum</name>
    <dbReference type="NCBI Taxonomy" id="515622"/>
    <lineage>
        <taxon>Bacteria</taxon>
        <taxon>Bacillati</taxon>
        <taxon>Bacillota</taxon>
        <taxon>Clostridia</taxon>
        <taxon>Lachnospirales</taxon>
        <taxon>Lachnospiraceae</taxon>
        <taxon>Butyrivibrio</taxon>
    </lineage>
</organism>
<dbReference type="Proteomes" id="UP000001299">
    <property type="component" value="Chromosome 1"/>
</dbReference>
<dbReference type="STRING" id="515622.bpr_I2718"/>